<evidence type="ECO:0000313" key="3">
    <source>
        <dbReference type="EMBL" id="MCT2593722.1"/>
    </source>
</evidence>
<dbReference type="Proteomes" id="UP001156389">
    <property type="component" value="Unassembled WGS sequence"/>
</dbReference>
<comment type="caution">
    <text evidence="2">The sequence shown here is derived from an EMBL/GenBank/DDBJ whole genome shotgun (WGS) entry which is preliminary data.</text>
</comment>
<name>A0ABT2K0K2_9ACTN</name>
<evidence type="ECO:0000313" key="2">
    <source>
        <dbReference type="EMBL" id="MCT2592989.1"/>
    </source>
</evidence>
<feature type="region of interest" description="Disordered" evidence="1">
    <location>
        <begin position="38"/>
        <end position="87"/>
    </location>
</feature>
<sequence length="87" mass="9284">MHIAGLAGESDAEVILTGGPDAFPVLRFRQHRLLAVESANRPGRSPAPSKPAGMTIPAGPLRLRSGLSHRSCGPSPAQRRGTRRRPR</sequence>
<proteinExistence type="predicted"/>
<accession>A0ABT2K0K2</accession>
<dbReference type="EMBL" id="JAJAGO010000012">
    <property type="protein sequence ID" value="MCT2592989.1"/>
    <property type="molecule type" value="Genomic_DNA"/>
</dbReference>
<keyword evidence="4" id="KW-1185">Reference proteome</keyword>
<reference evidence="2 4" key="1">
    <citation type="submission" date="2021-10" db="EMBL/GenBank/DDBJ databases">
        <title>Streptomyces gossypii sp. nov., isolated from soil collected from cotton field.</title>
        <authorList>
            <person name="Ge X."/>
            <person name="Chen X."/>
            <person name="Liu W."/>
        </authorList>
    </citation>
    <scope>NUCLEOTIDE SEQUENCE [LARGE SCALE GENOMIC DNA]</scope>
    <source>
        <strain evidence="2 4">N2-109</strain>
    </source>
</reference>
<protein>
    <submittedName>
        <fullName evidence="2">Uncharacterized protein</fullName>
    </submittedName>
</protein>
<dbReference type="EMBL" id="JAJAGO010000015">
    <property type="protein sequence ID" value="MCT2593722.1"/>
    <property type="molecule type" value="Genomic_DNA"/>
</dbReference>
<organism evidence="2 4">
    <name type="scientific">Streptomyces gossypii</name>
    <dbReference type="NCBI Taxonomy" id="2883101"/>
    <lineage>
        <taxon>Bacteria</taxon>
        <taxon>Bacillati</taxon>
        <taxon>Actinomycetota</taxon>
        <taxon>Actinomycetes</taxon>
        <taxon>Kitasatosporales</taxon>
        <taxon>Streptomycetaceae</taxon>
        <taxon>Streptomyces</taxon>
    </lineage>
</organism>
<gene>
    <name evidence="2" type="ORF">LHJ74_24265</name>
    <name evidence="3" type="ORF">LHJ74_28100</name>
</gene>
<evidence type="ECO:0000313" key="4">
    <source>
        <dbReference type="Proteomes" id="UP001156389"/>
    </source>
</evidence>
<evidence type="ECO:0000256" key="1">
    <source>
        <dbReference type="SAM" id="MobiDB-lite"/>
    </source>
</evidence>